<dbReference type="InterPro" id="IPR036689">
    <property type="entry name" value="ESAT-6-like_sf"/>
</dbReference>
<reference evidence="3" key="1">
    <citation type="journal article" date="2019" name="Int. J. Syst. Evol. Microbiol.">
        <title>The Global Catalogue of Microorganisms (GCM) 10K type strain sequencing project: providing services to taxonomists for standard genome sequencing and annotation.</title>
        <authorList>
            <consortium name="The Broad Institute Genomics Platform"/>
            <consortium name="The Broad Institute Genome Sequencing Center for Infectious Disease"/>
            <person name="Wu L."/>
            <person name="Ma J."/>
        </authorList>
    </citation>
    <scope>NUCLEOTIDE SEQUENCE [LARGE SCALE GENOMIC DNA]</scope>
    <source>
        <strain evidence="3">ZS-22-S1</strain>
    </source>
</reference>
<feature type="region of interest" description="Disordered" evidence="1">
    <location>
        <begin position="222"/>
        <end position="295"/>
    </location>
</feature>
<dbReference type="RefSeq" id="WP_378057351.1">
    <property type="nucleotide sequence ID" value="NZ_JBHSIS010000007.1"/>
</dbReference>
<evidence type="ECO:0000313" key="2">
    <source>
        <dbReference type="EMBL" id="MFC4855405.1"/>
    </source>
</evidence>
<sequence>MDFLDTVTDGIDNAVGAVLAPVADTAGAAAGTLRRELRQTWHGVFGSPTPPGGTNWNAYSHEELTAMVRTGADPGQVGEQSAVLDGLGRGAHDCADELTSRRQQVPDVWQGQASGAFGSTLDEHRAGGAAVAEHAAALSAAVLRASEALSRAQARMPEPVDVGAATSYGALTGGAAAGPAFAVGAVSGAGTSWFGASLLAANKKAEAVEVMQAFEQSLVAADPPDAPAKVPPGVPGGGQLPSPRPEAVAVPVTAPRPATPNVARADSTPARAPQTASSPAVSTASSPATPSSAAPSSATAASAAAIPAAPGASATGGAPGTGQVTHPAGIAVGPGGGQARATRPSAAPGWVSGPDGRAMGGPVAWRELVGRGTTPGLVTDTERPARPVTPGAVPATSRREDDREHHNRMPRADKLFTLDDRTPPPVIGA</sequence>
<organism evidence="2 3">
    <name type="scientific">Actinophytocola glycyrrhizae</name>
    <dbReference type="NCBI Taxonomy" id="2044873"/>
    <lineage>
        <taxon>Bacteria</taxon>
        <taxon>Bacillati</taxon>
        <taxon>Actinomycetota</taxon>
        <taxon>Actinomycetes</taxon>
        <taxon>Pseudonocardiales</taxon>
        <taxon>Pseudonocardiaceae</taxon>
    </lineage>
</organism>
<dbReference type="Proteomes" id="UP001595859">
    <property type="component" value="Unassembled WGS sequence"/>
</dbReference>
<evidence type="ECO:0000256" key="1">
    <source>
        <dbReference type="SAM" id="MobiDB-lite"/>
    </source>
</evidence>
<feature type="compositionally biased region" description="Basic and acidic residues" evidence="1">
    <location>
        <begin position="397"/>
        <end position="422"/>
    </location>
</feature>
<feature type="compositionally biased region" description="Pro residues" evidence="1">
    <location>
        <begin position="224"/>
        <end position="234"/>
    </location>
</feature>
<feature type="compositionally biased region" description="Low complexity" evidence="1">
    <location>
        <begin position="272"/>
        <end position="295"/>
    </location>
</feature>
<feature type="compositionally biased region" description="Low complexity" evidence="1">
    <location>
        <begin position="245"/>
        <end position="265"/>
    </location>
</feature>
<dbReference type="SUPFAM" id="SSF140453">
    <property type="entry name" value="EsxAB dimer-like"/>
    <property type="match status" value="1"/>
</dbReference>
<dbReference type="EMBL" id="JBHSIS010000007">
    <property type="protein sequence ID" value="MFC4855405.1"/>
    <property type="molecule type" value="Genomic_DNA"/>
</dbReference>
<gene>
    <name evidence="2" type="ORF">ACFPCV_17990</name>
</gene>
<dbReference type="InterPro" id="IPR038332">
    <property type="entry name" value="PPE_sf"/>
</dbReference>
<protein>
    <recommendedName>
        <fullName evidence="4">PPE family protein</fullName>
    </recommendedName>
</protein>
<keyword evidence="3" id="KW-1185">Reference proteome</keyword>
<name>A0ABV9S177_9PSEU</name>
<dbReference type="Gene3D" id="1.20.1260.20">
    <property type="entry name" value="PPE superfamily"/>
    <property type="match status" value="1"/>
</dbReference>
<feature type="region of interest" description="Disordered" evidence="1">
    <location>
        <begin position="376"/>
        <end position="429"/>
    </location>
</feature>
<evidence type="ECO:0000313" key="3">
    <source>
        <dbReference type="Proteomes" id="UP001595859"/>
    </source>
</evidence>
<evidence type="ECO:0008006" key="4">
    <source>
        <dbReference type="Google" id="ProtNLM"/>
    </source>
</evidence>
<accession>A0ABV9S177</accession>
<comment type="caution">
    <text evidence="2">The sequence shown here is derived from an EMBL/GenBank/DDBJ whole genome shotgun (WGS) entry which is preliminary data.</text>
</comment>
<proteinExistence type="predicted"/>
<feature type="region of interest" description="Disordered" evidence="1">
    <location>
        <begin position="309"/>
        <end position="355"/>
    </location>
</feature>